<organism evidence="6 7">
    <name type="scientific">Asbolus verrucosus</name>
    <name type="common">Desert ironclad beetle</name>
    <dbReference type="NCBI Taxonomy" id="1661398"/>
    <lineage>
        <taxon>Eukaryota</taxon>
        <taxon>Metazoa</taxon>
        <taxon>Ecdysozoa</taxon>
        <taxon>Arthropoda</taxon>
        <taxon>Hexapoda</taxon>
        <taxon>Insecta</taxon>
        <taxon>Pterygota</taxon>
        <taxon>Neoptera</taxon>
        <taxon>Endopterygota</taxon>
        <taxon>Coleoptera</taxon>
        <taxon>Polyphaga</taxon>
        <taxon>Cucujiformia</taxon>
        <taxon>Tenebrionidae</taxon>
        <taxon>Pimeliinae</taxon>
        <taxon>Asbolus</taxon>
    </lineage>
</organism>
<reference evidence="6 7" key="1">
    <citation type="submission" date="2017-03" db="EMBL/GenBank/DDBJ databases">
        <title>Genome of the blue death feigning beetle - Asbolus verrucosus.</title>
        <authorList>
            <person name="Rider S.D."/>
        </authorList>
    </citation>
    <scope>NUCLEOTIDE SEQUENCE [LARGE SCALE GENOMIC DNA]</scope>
    <source>
        <strain evidence="6">Butters</strain>
        <tissue evidence="6">Head and leg muscle</tissue>
    </source>
</reference>
<dbReference type="Gene3D" id="3.30.497.10">
    <property type="entry name" value="Antithrombin, subunit I, domain 2"/>
    <property type="match status" value="2"/>
</dbReference>
<comment type="similarity">
    <text evidence="3">Belongs to the serpin family.</text>
</comment>
<proteinExistence type="inferred from homology"/>
<feature type="chain" id="PRO_5019778519" evidence="4">
    <location>
        <begin position="18"/>
        <end position="559"/>
    </location>
</feature>
<feature type="domain" description="Serpin" evidence="5">
    <location>
        <begin position="74"/>
        <end position="554"/>
    </location>
</feature>
<dbReference type="Proteomes" id="UP000292052">
    <property type="component" value="Unassembled WGS sequence"/>
</dbReference>
<sequence length="559" mass="62090">MSPKLILISTIIPVLYCQLYFPDDNTGGYVQMQNLGQSAPAAPSINNLTILRDTSAYEQYVDKIISAGILKLTLAVEKAMIATSGTNNYDSIVYAPVSIAAALALVLLGSNGKTFEEISSIMGLATGVDIQSKSQLVHEQFGRMLEKLQTTSGFDIGRQVNFATAIFVQENYPIRQIYKQTAESVYDSEVLNVDFKSNPNSAQQIINAWVSERTNGKINQLLSESPSSATKVILASAMYFKAEWEKPFFDGGTKRRPFYTNGRQSKSDVMVDMMSNGGVFPYYKDRLLNCEIIGFPYKGNQTTMYVIVPNNSNKEKLKQLESQLSYTEIERLVNNVNYTGAVVLFPKMRIDSTIDLKRSLQMLGVKTLFNPSEANLALLSPGTNDSAANNPVIGESFQNPISVNTAGNDVIIFNRNRELVNCTQIFDPNSMVNTCEEVVNGTSRQQKVTYKKIGGKVGRRITPRIAETLDNIREYLNQQSNAEKFENPGLYADNVIHKVYMDITESGTEAAAATSVSLSRDGGRVTVRVDVPFFFFIMHEETKTMLFWGSVHTPTPNFK</sequence>
<comment type="caution">
    <text evidence="6">The sequence shown here is derived from an EMBL/GenBank/DDBJ whole genome shotgun (WGS) entry which is preliminary data.</text>
</comment>
<dbReference type="SMART" id="SM00093">
    <property type="entry name" value="SERPIN"/>
    <property type="match status" value="1"/>
</dbReference>
<accession>A0A482VMW9</accession>
<evidence type="ECO:0000256" key="1">
    <source>
        <dbReference type="ARBA" id="ARBA00022690"/>
    </source>
</evidence>
<dbReference type="GO" id="GO:0045861">
    <property type="term" value="P:negative regulation of proteolysis"/>
    <property type="evidence" value="ECO:0007669"/>
    <property type="project" value="UniProtKB-ARBA"/>
</dbReference>
<keyword evidence="4" id="KW-0732">Signal</keyword>
<dbReference type="Gene3D" id="2.30.39.10">
    <property type="entry name" value="Alpha-1-antitrypsin, domain 1"/>
    <property type="match status" value="2"/>
</dbReference>
<keyword evidence="7" id="KW-1185">Reference proteome</keyword>
<dbReference type="InterPro" id="IPR036186">
    <property type="entry name" value="Serpin_sf"/>
</dbReference>
<keyword evidence="2" id="KW-0722">Serine protease inhibitor</keyword>
<keyword evidence="1" id="KW-0646">Protease inhibitor</keyword>
<dbReference type="PANTHER" id="PTHR11461:SF342">
    <property type="entry name" value="SERINE PROTEASE INHIBITOR 28DC"/>
    <property type="match status" value="1"/>
</dbReference>
<evidence type="ECO:0000313" key="7">
    <source>
        <dbReference type="Proteomes" id="UP000292052"/>
    </source>
</evidence>
<dbReference type="InterPro" id="IPR042185">
    <property type="entry name" value="Serpin_sf_2"/>
</dbReference>
<feature type="signal peptide" evidence="4">
    <location>
        <begin position="1"/>
        <end position="17"/>
    </location>
</feature>
<evidence type="ECO:0000313" key="6">
    <source>
        <dbReference type="EMBL" id="RZC34043.1"/>
    </source>
</evidence>
<dbReference type="GO" id="GO:0004867">
    <property type="term" value="F:serine-type endopeptidase inhibitor activity"/>
    <property type="evidence" value="ECO:0007669"/>
    <property type="project" value="UniProtKB-KW"/>
</dbReference>
<protein>
    <submittedName>
        <fullName evidence="6">Serpin B12</fullName>
    </submittedName>
</protein>
<evidence type="ECO:0000256" key="3">
    <source>
        <dbReference type="RuleBase" id="RU000411"/>
    </source>
</evidence>
<evidence type="ECO:0000256" key="2">
    <source>
        <dbReference type="ARBA" id="ARBA00022900"/>
    </source>
</evidence>
<dbReference type="EMBL" id="QDEB01083508">
    <property type="protein sequence ID" value="RZC34043.1"/>
    <property type="molecule type" value="Genomic_DNA"/>
</dbReference>
<evidence type="ECO:0000259" key="5">
    <source>
        <dbReference type="SMART" id="SM00093"/>
    </source>
</evidence>
<dbReference type="SUPFAM" id="SSF56574">
    <property type="entry name" value="Serpins"/>
    <property type="match status" value="1"/>
</dbReference>
<dbReference type="InterPro" id="IPR000215">
    <property type="entry name" value="Serpin_fam"/>
</dbReference>
<dbReference type="OrthoDB" id="9518664at2759"/>
<dbReference type="STRING" id="1661398.A0A482VMW9"/>
<dbReference type="InterPro" id="IPR042178">
    <property type="entry name" value="Serpin_sf_1"/>
</dbReference>
<dbReference type="Pfam" id="PF00079">
    <property type="entry name" value="Serpin"/>
    <property type="match status" value="2"/>
</dbReference>
<dbReference type="InterPro" id="IPR023796">
    <property type="entry name" value="Serpin_dom"/>
</dbReference>
<dbReference type="AlphaFoldDB" id="A0A482VMW9"/>
<name>A0A482VMW9_ASBVE</name>
<dbReference type="FunFam" id="2.30.39.10:FF:000035">
    <property type="entry name" value="Serine protease inhibitor (serpin) 16"/>
    <property type="match status" value="1"/>
</dbReference>
<dbReference type="GO" id="GO:0005615">
    <property type="term" value="C:extracellular space"/>
    <property type="evidence" value="ECO:0007669"/>
    <property type="project" value="InterPro"/>
</dbReference>
<dbReference type="PANTHER" id="PTHR11461">
    <property type="entry name" value="SERINE PROTEASE INHIBITOR, SERPIN"/>
    <property type="match status" value="1"/>
</dbReference>
<gene>
    <name evidence="6" type="ORF">BDFB_013066</name>
</gene>
<evidence type="ECO:0000256" key="4">
    <source>
        <dbReference type="SAM" id="SignalP"/>
    </source>
</evidence>